<evidence type="ECO:0000313" key="6">
    <source>
        <dbReference type="Proteomes" id="UP001046870"/>
    </source>
</evidence>
<keyword evidence="6" id="KW-1185">Reference proteome</keyword>
<feature type="domain" description="Bcl-2 Bcl-2 homology region 1-3" evidence="4">
    <location>
        <begin position="121"/>
        <end position="215"/>
    </location>
</feature>
<dbReference type="Gene3D" id="1.10.437.10">
    <property type="entry name" value="Blc2-like"/>
    <property type="match status" value="1"/>
</dbReference>
<dbReference type="SMART" id="SM00337">
    <property type="entry name" value="BCL"/>
    <property type="match status" value="1"/>
</dbReference>
<dbReference type="InterPro" id="IPR036834">
    <property type="entry name" value="Bcl-2-like_sf"/>
</dbReference>
<dbReference type="PANTHER" id="PTHR11256">
    <property type="entry name" value="BCL-2 RELATED"/>
    <property type="match status" value="1"/>
</dbReference>
<sequence length="247" mass="28135">MKICNVSHSLDISKGLKQYLCRIQTQRKAQDSVCTSGFCTAKVTFTDNFQGRKMENEQQGAIGGEDTVDDRVMEEGAVLFRGYVVEMVNNHDPHIQLVPEDLGGRPNEGQQPRVKEVVSHLRKIADELNRNAELERLIDNVEFDSAQDLFFTVAKQIFSDGINWGRVVALFHFAYKLIYKALTQNHREIIRRIIGWVLQFIRENVSSWIRQQGGWEGVVKSVLCWQSVTIFAAGVLTGALVYWRMAS</sequence>
<evidence type="ECO:0000256" key="2">
    <source>
        <dbReference type="ARBA" id="ARBA00022703"/>
    </source>
</evidence>
<name>A0A9D3Q2B1_MEGAT</name>
<dbReference type="Proteomes" id="UP001046870">
    <property type="component" value="Chromosome 7"/>
</dbReference>
<dbReference type="PRINTS" id="PR01862">
    <property type="entry name" value="BCL2FAMILY"/>
</dbReference>
<evidence type="ECO:0000259" key="4">
    <source>
        <dbReference type="SMART" id="SM00337"/>
    </source>
</evidence>
<dbReference type="PROSITE" id="PS50062">
    <property type="entry name" value="BCL2_FAMILY"/>
    <property type="match status" value="1"/>
</dbReference>
<dbReference type="GO" id="GO:0015267">
    <property type="term" value="F:channel activity"/>
    <property type="evidence" value="ECO:0007669"/>
    <property type="project" value="TreeGrafter"/>
</dbReference>
<dbReference type="GO" id="GO:0008630">
    <property type="term" value="P:intrinsic apoptotic signaling pathway in response to DNA damage"/>
    <property type="evidence" value="ECO:0007669"/>
    <property type="project" value="TreeGrafter"/>
</dbReference>
<protein>
    <recommendedName>
        <fullName evidence="4">Bcl-2 Bcl-2 homology region 1-3 domain-containing protein</fullName>
    </recommendedName>
</protein>
<dbReference type="EMBL" id="JAFDVH010000007">
    <property type="protein sequence ID" value="KAG7473667.1"/>
    <property type="molecule type" value="Genomic_DNA"/>
</dbReference>
<keyword evidence="2" id="KW-0053">Apoptosis</keyword>
<dbReference type="Pfam" id="PF00452">
    <property type="entry name" value="Bcl-2"/>
    <property type="match status" value="1"/>
</dbReference>
<keyword evidence="3" id="KW-0812">Transmembrane</keyword>
<dbReference type="AlphaFoldDB" id="A0A9D3Q2B1"/>
<dbReference type="GO" id="GO:0051400">
    <property type="term" value="F:BH domain binding"/>
    <property type="evidence" value="ECO:0007669"/>
    <property type="project" value="TreeGrafter"/>
</dbReference>
<organism evidence="5 6">
    <name type="scientific">Megalops atlanticus</name>
    <name type="common">Tarpon</name>
    <name type="synonym">Clupea gigantea</name>
    <dbReference type="NCBI Taxonomy" id="7932"/>
    <lineage>
        <taxon>Eukaryota</taxon>
        <taxon>Metazoa</taxon>
        <taxon>Chordata</taxon>
        <taxon>Craniata</taxon>
        <taxon>Vertebrata</taxon>
        <taxon>Euteleostomi</taxon>
        <taxon>Actinopterygii</taxon>
        <taxon>Neopterygii</taxon>
        <taxon>Teleostei</taxon>
        <taxon>Elopiformes</taxon>
        <taxon>Megalopidae</taxon>
        <taxon>Megalops</taxon>
    </lineage>
</organism>
<gene>
    <name evidence="5" type="ORF">MATL_G00098260</name>
</gene>
<dbReference type="InterPro" id="IPR046371">
    <property type="entry name" value="Bcl-2_BH1-3"/>
</dbReference>
<accession>A0A9D3Q2B1</accession>
<dbReference type="GO" id="GO:0042981">
    <property type="term" value="P:regulation of apoptotic process"/>
    <property type="evidence" value="ECO:0007669"/>
    <property type="project" value="InterPro"/>
</dbReference>
<evidence type="ECO:0000256" key="1">
    <source>
        <dbReference type="ARBA" id="ARBA00009458"/>
    </source>
</evidence>
<dbReference type="InterPro" id="IPR002475">
    <property type="entry name" value="Bcl2-like"/>
</dbReference>
<dbReference type="InterPro" id="IPR026298">
    <property type="entry name" value="Bcl-2_fam"/>
</dbReference>
<comment type="similarity">
    <text evidence="1">Belongs to the Bcl-2 family.</text>
</comment>
<dbReference type="GO" id="GO:0005741">
    <property type="term" value="C:mitochondrial outer membrane"/>
    <property type="evidence" value="ECO:0007669"/>
    <property type="project" value="TreeGrafter"/>
</dbReference>
<reference evidence="5" key="1">
    <citation type="submission" date="2021-01" db="EMBL/GenBank/DDBJ databases">
        <authorList>
            <person name="Zahm M."/>
            <person name="Roques C."/>
            <person name="Cabau C."/>
            <person name="Klopp C."/>
            <person name="Donnadieu C."/>
            <person name="Jouanno E."/>
            <person name="Lampietro C."/>
            <person name="Louis A."/>
            <person name="Herpin A."/>
            <person name="Echchiki A."/>
            <person name="Berthelot C."/>
            <person name="Parey E."/>
            <person name="Roest-Crollius H."/>
            <person name="Braasch I."/>
            <person name="Postlethwait J."/>
            <person name="Bobe J."/>
            <person name="Montfort J."/>
            <person name="Bouchez O."/>
            <person name="Begum T."/>
            <person name="Mejri S."/>
            <person name="Adams A."/>
            <person name="Chen W.-J."/>
            <person name="Guiguen Y."/>
        </authorList>
    </citation>
    <scope>NUCLEOTIDE SEQUENCE</scope>
    <source>
        <strain evidence="5">YG-15Mar2019-1</strain>
        <tissue evidence="5">Brain</tissue>
    </source>
</reference>
<dbReference type="GO" id="GO:0097192">
    <property type="term" value="P:extrinsic apoptotic signaling pathway in absence of ligand"/>
    <property type="evidence" value="ECO:0007669"/>
    <property type="project" value="TreeGrafter"/>
</dbReference>
<evidence type="ECO:0000256" key="3">
    <source>
        <dbReference type="SAM" id="Phobius"/>
    </source>
</evidence>
<dbReference type="OrthoDB" id="6020735at2759"/>
<dbReference type="SUPFAM" id="SSF56854">
    <property type="entry name" value="Bcl-2 inhibitors of programmed cell death"/>
    <property type="match status" value="1"/>
</dbReference>
<dbReference type="PANTHER" id="PTHR11256:SF10">
    <property type="entry name" value="BCL-2-RELATED PROTEIN A1"/>
    <property type="match status" value="1"/>
</dbReference>
<dbReference type="GO" id="GO:0001836">
    <property type="term" value="P:release of cytochrome c from mitochondria"/>
    <property type="evidence" value="ECO:0007669"/>
    <property type="project" value="TreeGrafter"/>
</dbReference>
<dbReference type="GO" id="GO:0008053">
    <property type="term" value="P:mitochondrial fusion"/>
    <property type="evidence" value="ECO:0007669"/>
    <property type="project" value="TreeGrafter"/>
</dbReference>
<comment type="caution">
    <text evidence="5">The sequence shown here is derived from an EMBL/GenBank/DDBJ whole genome shotgun (WGS) entry which is preliminary data.</text>
</comment>
<keyword evidence="3" id="KW-1133">Transmembrane helix</keyword>
<keyword evidence="3" id="KW-0472">Membrane</keyword>
<dbReference type="CDD" id="cd06845">
    <property type="entry name" value="Bcl-2_like"/>
    <property type="match status" value="1"/>
</dbReference>
<feature type="transmembrane region" description="Helical" evidence="3">
    <location>
        <begin position="225"/>
        <end position="243"/>
    </location>
</feature>
<evidence type="ECO:0000313" key="5">
    <source>
        <dbReference type="EMBL" id="KAG7473667.1"/>
    </source>
</evidence>
<proteinExistence type="inferred from homology"/>